<evidence type="ECO:0000259" key="6">
    <source>
        <dbReference type="PROSITE" id="PS51078"/>
    </source>
</evidence>
<evidence type="ECO:0000256" key="1">
    <source>
        <dbReference type="ARBA" id="ARBA00023015"/>
    </source>
</evidence>
<organism evidence="7 8">
    <name type="scientific">Labrys wisconsinensis</name>
    <dbReference type="NCBI Taxonomy" id="425677"/>
    <lineage>
        <taxon>Bacteria</taxon>
        <taxon>Pseudomonadati</taxon>
        <taxon>Pseudomonadota</taxon>
        <taxon>Alphaproteobacteria</taxon>
        <taxon>Hyphomicrobiales</taxon>
        <taxon>Xanthobacteraceae</taxon>
        <taxon>Labrys</taxon>
    </lineage>
</organism>
<dbReference type="Proteomes" id="UP001242480">
    <property type="component" value="Unassembled WGS sequence"/>
</dbReference>
<dbReference type="SMART" id="SM00346">
    <property type="entry name" value="HTH_ICLR"/>
    <property type="match status" value="1"/>
</dbReference>
<evidence type="ECO:0000313" key="7">
    <source>
        <dbReference type="EMBL" id="MDQ0468357.1"/>
    </source>
</evidence>
<keyword evidence="8" id="KW-1185">Reference proteome</keyword>
<dbReference type="PANTHER" id="PTHR30136:SF24">
    <property type="entry name" value="HTH-TYPE TRANSCRIPTIONAL REPRESSOR ALLR"/>
    <property type="match status" value="1"/>
</dbReference>
<sequence length="293" mass="32278">MLTCNSKEAECDSSRGRNPMHDQAGRSPAKGEQMSALQLGTLEKAAKILDLYNENAESFTFSEIVKKTELEKGSVQRLLFTLQNLGFLRKHQKYKRYALSPKFISFAVSFCQSDPLMIQALKYVEPLARQTTEAVSVALMDGVNVFYLNRIPNLVSHDFALLPVRRYAFCTAAGRAMLSCMSDADVDRVLSHSPMLRLTSRTIIDPDEIRRLLVVARQEGIAVQDGEVLENEIGIAAPILGDGGVPVAAVTMSLDKAEFTLESAIARYSALVQTAARDMSNPALSASRFPPSW</sequence>
<keyword evidence="3" id="KW-0804">Transcription</keyword>
<feature type="compositionally biased region" description="Basic and acidic residues" evidence="4">
    <location>
        <begin position="7"/>
        <end position="24"/>
    </location>
</feature>
<dbReference type="InterPro" id="IPR029016">
    <property type="entry name" value="GAF-like_dom_sf"/>
</dbReference>
<dbReference type="GO" id="GO:0003677">
    <property type="term" value="F:DNA binding"/>
    <property type="evidence" value="ECO:0007669"/>
    <property type="project" value="UniProtKB-KW"/>
</dbReference>
<feature type="domain" description="IclR-ED" evidence="6">
    <location>
        <begin position="102"/>
        <end position="285"/>
    </location>
</feature>
<evidence type="ECO:0000256" key="3">
    <source>
        <dbReference type="ARBA" id="ARBA00023163"/>
    </source>
</evidence>
<dbReference type="SUPFAM" id="SSF46785">
    <property type="entry name" value="Winged helix' DNA-binding domain"/>
    <property type="match status" value="1"/>
</dbReference>
<accession>A0ABU0J275</accession>
<dbReference type="Pfam" id="PF01614">
    <property type="entry name" value="IclR_C"/>
    <property type="match status" value="1"/>
</dbReference>
<reference evidence="7 8" key="1">
    <citation type="submission" date="2023-07" db="EMBL/GenBank/DDBJ databases">
        <title>Genomic Encyclopedia of Type Strains, Phase IV (KMG-IV): sequencing the most valuable type-strain genomes for metagenomic binning, comparative biology and taxonomic classification.</title>
        <authorList>
            <person name="Goeker M."/>
        </authorList>
    </citation>
    <scope>NUCLEOTIDE SEQUENCE [LARGE SCALE GENOMIC DNA]</scope>
    <source>
        <strain evidence="7 8">DSM 19619</strain>
    </source>
</reference>
<evidence type="ECO:0000256" key="4">
    <source>
        <dbReference type="SAM" id="MobiDB-lite"/>
    </source>
</evidence>
<dbReference type="PROSITE" id="PS51078">
    <property type="entry name" value="ICLR_ED"/>
    <property type="match status" value="1"/>
</dbReference>
<evidence type="ECO:0000256" key="2">
    <source>
        <dbReference type="ARBA" id="ARBA00023125"/>
    </source>
</evidence>
<feature type="region of interest" description="Disordered" evidence="4">
    <location>
        <begin position="1"/>
        <end position="33"/>
    </location>
</feature>
<evidence type="ECO:0000313" key="8">
    <source>
        <dbReference type="Proteomes" id="UP001242480"/>
    </source>
</evidence>
<dbReference type="SUPFAM" id="SSF55781">
    <property type="entry name" value="GAF domain-like"/>
    <property type="match status" value="1"/>
</dbReference>
<dbReference type="Gene3D" id="1.10.10.10">
    <property type="entry name" value="Winged helix-like DNA-binding domain superfamily/Winged helix DNA-binding domain"/>
    <property type="match status" value="1"/>
</dbReference>
<keyword evidence="1" id="KW-0805">Transcription regulation</keyword>
<dbReference type="InterPro" id="IPR050707">
    <property type="entry name" value="HTH_MetabolicPath_Reg"/>
</dbReference>
<name>A0ABU0J275_9HYPH</name>
<dbReference type="InterPro" id="IPR014757">
    <property type="entry name" value="Tscrpt_reg_IclR_C"/>
</dbReference>
<evidence type="ECO:0000259" key="5">
    <source>
        <dbReference type="PROSITE" id="PS51077"/>
    </source>
</evidence>
<dbReference type="InterPro" id="IPR036388">
    <property type="entry name" value="WH-like_DNA-bd_sf"/>
</dbReference>
<dbReference type="EMBL" id="JAUSVX010000002">
    <property type="protein sequence ID" value="MDQ0468357.1"/>
    <property type="molecule type" value="Genomic_DNA"/>
</dbReference>
<gene>
    <name evidence="7" type="ORF">QO011_001357</name>
</gene>
<dbReference type="PROSITE" id="PS51077">
    <property type="entry name" value="HTH_ICLR"/>
    <property type="match status" value="1"/>
</dbReference>
<dbReference type="Pfam" id="PF09339">
    <property type="entry name" value="HTH_IclR"/>
    <property type="match status" value="1"/>
</dbReference>
<feature type="domain" description="HTH iclR-type" evidence="5">
    <location>
        <begin position="39"/>
        <end position="101"/>
    </location>
</feature>
<protein>
    <submittedName>
        <fullName evidence="7">DNA-binding IclR family transcriptional regulator</fullName>
    </submittedName>
</protein>
<keyword evidence="2 7" id="KW-0238">DNA-binding</keyword>
<comment type="caution">
    <text evidence="7">The sequence shown here is derived from an EMBL/GenBank/DDBJ whole genome shotgun (WGS) entry which is preliminary data.</text>
</comment>
<dbReference type="Gene3D" id="3.30.450.40">
    <property type="match status" value="1"/>
</dbReference>
<dbReference type="PANTHER" id="PTHR30136">
    <property type="entry name" value="HELIX-TURN-HELIX TRANSCRIPTIONAL REGULATOR, ICLR FAMILY"/>
    <property type="match status" value="1"/>
</dbReference>
<dbReference type="InterPro" id="IPR036390">
    <property type="entry name" value="WH_DNA-bd_sf"/>
</dbReference>
<proteinExistence type="predicted"/>
<dbReference type="InterPro" id="IPR005471">
    <property type="entry name" value="Tscrpt_reg_IclR_N"/>
</dbReference>